<dbReference type="SUPFAM" id="SSF51306">
    <property type="entry name" value="LexA/Signal peptidase"/>
    <property type="match status" value="1"/>
</dbReference>
<proteinExistence type="predicted"/>
<dbReference type="RefSeq" id="WP_227023127.1">
    <property type="nucleotide sequence ID" value="NZ_BSRZ01000001.1"/>
</dbReference>
<reference evidence="6" key="1">
    <citation type="submission" date="2023-02" db="EMBL/GenBank/DDBJ databases">
        <title>Actinomadura rubrobrunea NBRC 14622.</title>
        <authorList>
            <person name="Ichikawa N."/>
            <person name="Sato H."/>
            <person name="Tonouchi N."/>
        </authorList>
    </citation>
    <scope>NUCLEOTIDE SEQUENCE</scope>
    <source>
        <strain evidence="6">NBRC 14622</strain>
    </source>
</reference>
<evidence type="ECO:0000256" key="3">
    <source>
        <dbReference type="ARBA" id="ARBA00022801"/>
    </source>
</evidence>
<comment type="caution">
    <text evidence="6">The sequence shown here is derived from an EMBL/GenBank/DDBJ whole genome shotgun (WGS) entry which is preliminary data.</text>
</comment>
<dbReference type="AlphaFoldDB" id="A0A9W6PSS6"/>
<dbReference type="NCBIfam" id="TIGR02754">
    <property type="entry name" value="sod_Ni_protease"/>
    <property type="match status" value="1"/>
</dbReference>
<dbReference type="InterPro" id="IPR036286">
    <property type="entry name" value="LexA/Signal_pep-like_sf"/>
</dbReference>
<keyword evidence="2" id="KW-0645">Protease</keyword>
<evidence type="ECO:0000259" key="5">
    <source>
        <dbReference type="Pfam" id="PF00717"/>
    </source>
</evidence>
<dbReference type="GO" id="GO:0004252">
    <property type="term" value="F:serine-type endopeptidase activity"/>
    <property type="evidence" value="ECO:0007669"/>
    <property type="project" value="InterPro"/>
</dbReference>
<dbReference type="PROSITE" id="PS00501">
    <property type="entry name" value="SPASE_I_1"/>
    <property type="match status" value="1"/>
</dbReference>
<comment type="subcellular location">
    <subcellularLocation>
        <location evidence="1">Membrane</location>
    </subcellularLocation>
</comment>
<dbReference type="InterPro" id="IPR039418">
    <property type="entry name" value="LexA-like"/>
</dbReference>
<evidence type="ECO:0000256" key="1">
    <source>
        <dbReference type="ARBA" id="ARBA00004370"/>
    </source>
</evidence>
<keyword evidence="4" id="KW-0472">Membrane</keyword>
<protein>
    <recommendedName>
        <fullName evidence="5">Peptidase S24/S26A/S26B/S26C domain-containing protein</fullName>
    </recommendedName>
</protein>
<organism evidence="6 7">
    <name type="scientific">Actinomadura rubrobrunea</name>
    <dbReference type="NCBI Taxonomy" id="115335"/>
    <lineage>
        <taxon>Bacteria</taxon>
        <taxon>Bacillati</taxon>
        <taxon>Actinomycetota</taxon>
        <taxon>Actinomycetes</taxon>
        <taxon>Streptosporangiales</taxon>
        <taxon>Thermomonosporaceae</taxon>
        <taxon>Actinomadura</taxon>
    </lineage>
</organism>
<evidence type="ECO:0000313" key="7">
    <source>
        <dbReference type="Proteomes" id="UP001165124"/>
    </source>
</evidence>
<dbReference type="InterPro" id="IPR019756">
    <property type="entry name" value="Pept_S26A_signal_pept_1_Ser-AS"/>
</dbReference>
<dbReference type="PANTHER" id="PTHR12383:SF16">
    <property type="entry name" value="MITOCHONDRIAL INNER MEMBRANE PROTEASE SUBUNIT 1"/>
    <property type="match status" value="1"/>
</dbReference>
<accession>A0A9W6PSS6</accession>
<name>A0A9W6PSS6_9ACTN</name>
<keyword evidence="7" id="KW-1185">Reference proteome</keyword>
<gene>
    <name evidence="6" type="ORF">Arub01_06420</name>
</gene>
<dbReference type="CDD" id="cd06529">
    <property type="entry name" value="S24_LexA-like"/>
    <property type="match status" value="1"/>
</dbReference>
<keyword evidence="3" id="KW-0378">Hydrolase</keyword>
<dbReference type="InterPro" id="IPR052064">
    <property type="entry name" value="Mito_IMP1_subunit"/>
</dbReference>
<dbReference type="GO" id="GO:0016020">
    <property type="term" value="C:membrane"/>
    <property type="evidence" value="ECO:0007669"/>
    <property type="project" value="UniProtKB-SubCell"/>
</dbReference>
<sequence>MLGGLLAVEVTGESMTPALRPGDWLLVRRGARVAEGDVVVARHPGRDGLLIVKRATRRTDGGWWLESDNQGAPGRQDSWDFDAVPDPLIVGRVVARYWPPSRLSIFRVSRAGPREDR</sequence>
<evidence type="ECO:0000256" key="4">
    <source>
        <dbReference type="ARBA" id="ARBA00023136"/>
    </source>
</evidence>
<dbReference type="InterPro" id="IPR015927">
    <property type="entry name" value="Peptidase_S24_S26A/B/C"/>
</dbReference>
<dbReference type="Gene3D" id="2.10.109.10">
    <property type="entry name" value="Umud Fragment, subunit A"/>
    <property type="match status" value="1"/>
</dbReference>
<dbReference type="EMBL" id="BSRZ01000001">
    <property type="protein sequence ID" value="GLW62398.1"/>
    <property type="molecule type" value="Genomic_DNA"/>
</dbReference>
<evidence type="ECO:0000313" key="6">
    <source>
        <dbReference type="EMBL" id="GLW62398.1"/>
    </source>
</evidence>
<evidence type="ECO:0000256" key="2">
    <source>
        <dbReference type="ARBA" id="ARBA00022670"/>
    </source>
</evidence>
<dbReference type="InterPro" id="IPR014124">
    <property type="entry name" value="Pept_S26A_Sod_Ni_maturase"/>
</dbReference>
<dbReference type="Pfam" id="PF00717">
    <property type="entry name" value="Peptidase_S24"/>
    <property type="match status" value="1"/>
</dbReference>
<dbReference type="PANTHER" id="PTHR12383">
    <property type="entry name" value="PROTEASE FAMILY S26 MITOCHONDRIAL INNER MEMBRANE PROTEASE-RELATED"/>
    <property type="match status" value="1"/>
</dbReference>
<dbReference type="Proteomes" id="UP001165124">
    <property type="component" value="Unassembled WGS sequence"/>
</dbReference>
<feature type="domain" description="Peptidase S24/S26A/S26B/S26C" evidence="5">
    <location>
        <begin position="5"/>
        <end position="72"/>
    </location>
</feature>
<dbReference type="GO" id="GO:0006508">
    <property type="term" value="P:proteolysis"/>
    <property type="evidence" value="ECO:0007669"/>
    <property type="project" value="UniProtKB-KW"/>
</dbReference>